<comment type="cofactor">
    <cofactor evidence="7">
        <name>Mg(2+)</name>
        <dbReference type="ChEBI" id="CHEBI:18420"/>
    </cofactor>
</comment>
<feature type="transmembrane region" description="Helical" evidence="8">
    <location>
        <begin position="12"/>
        <end position="35"/>
    </location>
</feature>
<dbReference type="Pfam" id="PF00953">
    <property type="entry name" value="Glycos_transf_4"/>
    <property type="match status" value="1"/>
</dbReference>
<dbReference type="GO" id="GO:0046872">
    <property type="term" value="F:metal ion binding"/>
    <property type="evidence" value="ECO:0007669"/>
    <property type="project" value="UniProtKB-KW"/>
</dbReference>
<evidence type="ECO:0000256" key="2">
    <source>
        <dbReference type="ARBA" id="ARBA00022475"/>
    </source>
</evidence>
<keyword evidence="5 8" id="KW-1133">Transmembrane helix</keyword>
<evidence type="ECO:0000256" key="5">
    <source>
        <dbReference type="ARBA" id="ARBA00022989"/>
    </source>
</evidence>
<name>A0A432M1W4_9GAMM</name>
<comment type="caution">
    <text evidence="9">The sequence shown here is derived from an EMBL/GenBank/DDBJ whole genome shotgun (WGS) entry which is preliminary data.</text>
</comment>
<keyword evidence="10" id="KW-1185">Reference proteome</keyword>
<dbReference type="EMBL" id="RYYV01000017">
    <property type="protein sequence ID" value="RUL71854.1"/>
    <property type="molecule type" value="Genomic_DNA"/>
</dbReference>
<evidence type="ECO:0000313" key="9">
    <source>
        <dbReference type="EMBL" id="RUL71854.1"/>
    </source>
</evidence>
<dbReference type="PANTHER" id="PTHR22926">
    <property type="entry name" value="PHOSPHO-N-ACETYLMURAMOYL-PENTAPEPTIDE-TRANSFERASE"/>
    <property type="match status" value="1"/>
</dbReference>
<keyword evidence="7" id="KW-0460">Magnesium</keyword>
<feature type="transmembrane region" description="Helical" evidence="8">
    <location>
        <begin position="82"/>
        <end position="101"/>
    </location>
</feature>
<feature type="transmembrane region" description="Helical" evidence="8">
    <location>
        <begin position="288"/>
        <end position="307"/>
    </location>
</feature>
<keyword evidence="3 9" id="KW-0808">Transferase</keyword>
<keyword evidence="4 8" id="KW-0812">Transmembrane</keyword>
<dbReference type="GO" id="GO:0005886">
    <property type="term" value="C:plasma membrane"/>
    <property type="evidence" value="ECO:0007669"/>
    <property type="project" value="UniProtKB-SubCell"/>
</dbReference>
<keyword evidence="7" id="KW-0479">Metal-binding</keyword>
<sequence length="348" mass="37944">MSDALVAGLAPIALAVVFAFLIALGVVRAAIAYAYRRGMFDQPGQRRSHKIATARGGGIGIVVAVLLMMPICLLQQASPWPLHLVVMLLLATAMIACIGWWDDHSSLPVLPRLGVQLLAVVLFLLGLISGPLSWLWLPLWVLGGAWSVNLHNFMDGIDGLLAQQGIFVAGGLAVLAGYIGQPVLAGTAGCVAAACLGFWCYNRSPARIFMGDVGSAAVGLLLFALTAMLWRLRWPLVWPALILSSAFITDASLTLLTRMLTGRRWYAAHREHLYQWIVRRGYTHRASAGWYLGWNLVIAAPLAVWAALQPGMGLPACIVTYSMAAAVWVHAKRRLIRRNRYRIRHVLT</sequence>
<dbReference type="Proteomes" id="UP000274358">
    <property type="component" value="Unassembled WGS sequence"/>
</dbReference>
<evidence type="ECO:0000256" key="7">
    <source>
        <dbReference type="PIRSR" id="PIRSR600715-1"/>
    </source>
</evidence>
<evidence type="ECO:0000256" key="8">
    <source>
        <dbReference type="SAM" id="Phobius"/>
    </source>
</evidence>
<reference evidence="9 10" key="1">
    <citation type="submission" date="2018-12" db="EMBL/GenBank/DDBJ databases">
        <title>Dyella dinghuensis sp. nov. DHOA06 and Dyella choica sp. nov. 4M-K27, isolated from forest soil.</title>
        <authorList>
            <person name="Qiu L.-H."/>
            <person name="Gao Z.-H."/>
        </authorList>
    </citation>
    <scope>NUCLEOTIDE SEQUENCE [LARGE SCALE GENOMIC DNA]</scope>
    <source>
        <strain evidence="9 10">4M-K27</strain>
    </source>
</reference>
<feature type="transmembrane region" description="Helical" evidence="8">
    <location>
        <begin position="183"/>
        <end position="201"/>
    </location>
</feature>
<protein>
    <submittedName>
        <fullName evidence="9">Glycosyltransferase family 4 protein</fullName>
    </submittedName>
</protein>
<dbReference type="InterPro" id="IPR000715">
    <property type="entry name" value="Glycosyl_transferase_4"/>
</dbReference>
<dbReference type="OrthoDB" id="9783652at2"/>
<organism evidence="9 10">
    <name type="scientific">Dyella choica</name>
    <dbReference type="NCBI Taxonomy" id="1927959"/>
    <lineage>
        <taxon>Bacteria</taxon>
        <taxon>Pseudomonadati</taxon>
        <taxon>Pseudomonadota</taxon>
        <taxon>Gammaproteobacteria</taxon>
        <taxon>Lysobacterales</taxon>
        <taxon>Rhodanobacteraceae</taxon>
        <taxon>Dyella</taxon>
    </lineage>
</organism>
<evidence type="ECO:0000256" key="6">
    <source>
        <dbReference type="ARBA" id="ARBA00023136"/>
    </source>
</evidence>
<feature type="transmembrane region" description="Helical" evidence="8">
    <location>
        <begin position="208"/>
        <end position="230"/>
    </location>
</feature>
<gene>
    <name evidence="9" type="ORF">EKH80_18340</name>
</gene>
<feature type="transmembrane region" description="Helical" evidence="8">
    <location>
        <begin position="56"/>
        <end position="76"/>
    </location>
</feature>
<feature type="transmembrane region" description="Helical" evidence="8">
    <location>
        <begin position="313"/>
        <end position="331"/>
    </location>
</feature>
<proteinExistence type="predicted"/>
<dbReference type="RefSeq" id="WP_126686243.1">
    <property type="nucleotide sequence ID" value="NZ_RYYV01000017.1"/>
</dbReference>
<evidence type="ECO:0000256" key="1">
    <source>
        <dbReference type="ARBA" id="ARBA00004651"/>
    </source>
</evidence>
<feature type="binding site" evidence="7">
    <location>
        <position position="152"/>
    </location>
    <ligand>
        <name>Mg(2+)</name>
        <dbReference type="ChEBI" id="CHEBI:18420"/>
    </ligand>
</feature>
<keyword evidence="6 8" id="KW-0472">Membrane</keyword>
<dbReference type="GO" id="GO:0044038">
    <property type="term" value="P:cell wall macromolecule biosynthetic process"/>
    <property type="evidence" value="ECO:0007669"/>
    <property type="project" value="TreeGrafter"/>
</dbReference>
<dbReference type="GO" id="GO:0016780">
    <property type="term" value="F:phosphotransferase activity, for other substituted phosphate groups"/>
    <property type="evidence" value="ECO:0007669"/>
    <property type="project" value="InterPro"/>
</dbReference>
<dbReference type="GO" id="GO:0009103">
    <property type="term" value="P:lipopolysaccharide biosynthetic process"/>
    <property type="evidence" value="ECO:0007669"/>
    <property type="project" value="TreeGrafter"/>
</dbReference>
<comment type="subcellular location">
    <subcellularLocation>
        <location evidence="1">Cell membrane</location>
        <topology evidence="1">Multi-pass membrane protein</topology>
    </subcellularLocation>
</comment>
<dbReference type="PANTHER" id="PTHR22926:SF3">
    <property type="entry name" value="UNDECAPRENYL-PHOSPHATE ALPHA-N-ACETYLGLUCOSAMINYL 1-PHOSPHATE TRANSFERASE"/>
    <property type="match status" value="1"/>
</dbReference>
<dbReference type="AlphaFoldDB" id="A0A432M1W4"/>
<dbReference type="CDD" id="cd06854">
    <property type="entry name" value="GT_WbpL_WbcO_like"/>
    <property type="match status" value="1"/>
</dbReference>
<feature type="transmembrane region" description="Helical" evidence="8">
    <location>
        <begin position="113"/>
        <end position="137"/>
    </location>
</feature>
<feature type="transmembrane region" description="Helical" evidence="8">
    <location>
        <begin position="236"/>
        <end position="256"/>
    </location>
</feature>
<dbReference type="GO" id="GO:0071555">
    <property type="term" value="P:cell wall organization"/>
    <property type="evidence" value="ECO:0007669"/>
    <property type="project" value="TreeGrafter"/>
</dbReference>
<evidence type="ECO:0000313" key="10">
    <source>
        <dbReference type="Proteomes" id="UP000274358"/>
    </source>
</evidence>
<evidence type="ECO:0000256" key="4">
    <source>
        <dbReference type="ARBA" id="ARBA00022692"/>
    </source>
</evidence>
<keyword evidence="2" id="KW-1003">Cell membrane</keyword>
<evidence type="ECO:0000256" key="3">
    <source>
        <dbReference type="ARBA" id="ARBA00022679"/>
    </source>
</evidence>
<accession>A0A432M1W4</accession>
<feature type="binding site" evidence="7">
    <location>
        <position position="212"/>
    </location>
    <ligand>
        <name>Mg(2+)</name>
        <dbReference type="ChEBI" id="CHEBI:18420"/>
    </ligand>
</feature>